<evidence type="ECO:0000313" key="2">
    <source>
        <dbReference type="Proteomes" id="UP000298061"/>
    </source>
</evidence>
<dbReference type="AlphaFoldDB" id="A0A4Y9ZRD5"/>
<name>A0A4Y9ZRD5_9AGAM</name>
<evidence type="ECO:0000313" key="1">
    <source>
        <dbReference type="EMBL" id="TFY77145.1"/>
    </source>
</evidence>
<protein>
    <submittedName>
        <fullName evidence="1">Uncharacterized protein</fullName>
    </submittedName>
</protein>
<dbReference type="EMBL" id="SFCI01000991">
    <property type="protein sequence ID" value="TFY77145.1"/>
    <property type="molecule type" value="Genomic_DNA"/>
</dbReference>
<gene>
    <name evidence="1" type="ORF">EWM64_g6867</name>
</gene>
<dbReference type="Proteomes" id="UP000298061">
    <property type="component" value="Unassembled WGS sequence"/>
</dbReference>
<organism evidence="1 2">
    <name type="scientific">Hericium alpestre</name>
    <dbReference type="NCBI Taxonomy" id="135208"/>
    <lineage>
        <taxon>Eukaryota</taxon>
        <taxon>Fungi</taxon>
        <taxon>Dikarya</taxon>
        <taxon>Basidiomycota</taxon>
        <taxon>Agaricomycotina</taxon>
        <taxon>Agaricomycetes</taxon>
        <taxon>Russulales</taxon>
        <taxon>Hericiaceae</taxon>
        <taxon>Hericium</taxon>
    </lineage>
</organism>
<sequence>MRMASHSLQSAFMAAHIPANTVESLTPWLVHAWLWMACTPTHASDSVRMPANLGHPTTVRAWPR</sequence>
<accession>A0A4Y9ZRD5</accession>
<comment type="caution">
    <text evidence="1">The sequence shown here is derived from an EMBL/GenBank/DDBJ whole genome shotgun (WGS) entry which is preliminary data.</text>
</comment>
<reference evidence="1 2" key="1">
    <citation type="submission" date="2019-02" db="EMBL/GenBank/DDBJ databases">
        <title>Genome sequencing of the rare red list fungi Hericium alpestre (H. flagellum).</title>
        <authorList>
            <person name="Buettner E."/>
            <person name="Kellner H."/>
        </authorList>
    </citation>
    <scope>NUCLEOTIDE SEQUENCE [LARGE SCALE GENOMIC DNA]</scope>
    <source>
        <strain evidence="1 2">DSM 108284</strain>
    </source>
</reference>
<keyword evidence="2" id="KW-1185">Reference proteome</keyword>
<proteinExistence type="predicted"/>